<evidence type="ECO:0000313" key="2">
    <source>
        <dbReference type="Proteomes" id="UP000190037"/>
    </source>
</evidence>
<dbReference type="AlphaFoldDB" id="A0A1T3NRL6"/>
<proteinExistence type="predicted"/>
<evidence type="ECO:0000313" key="1">
    <source>
        <dbReference type="EMBL" id="OPC79563.1"/>
    </source>
</evidence>
<gene>
    <name evidence="1" type="ORF">B4N89_00125</name>
</gene>
<name>A0A1T3NRL6_9ACTN</name>
<organism evidence="1 2">
    <name type="scientific">Embleya scabrispora</name>
    <dbReference type="NCBI Taxonomy" id="159449"/>
    <lineage>
        <taxon>Bacteria</taxon>
        <taxon>Bacillati</taxon>
        <taxon>Actinomycetota</taxon>
        <taxon>Actinomycetes</taxon>
        <taxon>Kitasatosporales</taxon>
        <taxon>Streptomycetaceae</taxon>
        <taxon>Embleya</taxon>
    </lineage>
</organism>
<sequence length="199" mass="21968">MEQWAVIAEGERAHWDYVPFERVGPLRFGMTREGAGVVMREAGFVAEFEAIDRRGPHGQQRGTFRRHRTDPWAPSYDVLAYFVDTIGLACVVVGARSGPQVVMDGIRLIGRPPSDVASELVAYLEQRNMLIQFMPSGDVGSTDLGFFPDAQRGGDTLVSCALFGRPNARALSVWDSIPNDAWDWIRPAAGRNVPAVGHR</sequence>
<accession>A0A1T3NRL6</accession>
<keyword evidence="2" id="KW-1185">Reference proteome</keyword>
<dbReference type="STRING" id="159449.B4N89_00125"/>
<dbReference type="RefSeq" id="WP_078973828.1">
    <property type="nucleotide sequence ID" value="NZ_MWQN01000001.1"/>
</dbReference>
<dbReference type="EMBL" id="MWQN01000001">
    <property type="protein sequence ID" value="OPC79563.1"/>
    <property type="molecule type" value="Genomic_DNA"/>
</dbReference>
<comment type="caution">
    <text evidence="1">The sequence shown here is derived from an EMBL/GenBank/DDBJ whole genome shotgun (WGS) entry which is preliminary data.</text>
</comment>
<dbReference type="OrthoDB" id="3537017at2"/>
<dbReference type="Proteomes" id="UP000190037">
    <property type="component" value="Unassembled WGS sequence"/>
</dbReference>
<reference evidence="1 2" key="1">
    <citation type="submission" date="2017-03" db="EMBL/GenBank/DDBJ databases">
        <title>Draft genome sequence of Streptomyces scabrisporus NF3, endophyte isolated from Amphipterygium adstringens.</title>
        <authorList>
            <person name="Vazquez M."/>
            <person name="Ceapa C.D."/>
            <person name="Rodriguez Luna D."/>
            <person name="Sanchez Esquivel S."/>
        </authorList>
    </citation>
    <scope>NUCLEOTIDE SEQUENCE [LARGE SCALE GENOMIC DNA]</scope>
    <source>
        <strain evidence="1 2">NF3</strain>
    </source>
</reference>
<protein>
    <submittedName>
        <fullName evidence="1">Uncharacterized protein</fullName>
    </submittedName>
</protein>